<dbReference type="Gene3D" id="1.10.10.60">
    <property type="entry name" value="Homeodomain-like"/>
    <property type="match status" value="1"/>
</dbReference>
<dbReference type="PANTHER" id="PTHR46796:SF12">
    <property type="entry name" value="HTH-TYPE DNA-BINDING TRANSCRIPTIONAL ACTIVATOR EUTR"/>
    <property type="match status" value="1"/>
</dbReference>
<reference evidence="6" key="1">
    <citation type="journal article" date="2019" name="Int. J. Syst. Evol. Microbiol.">
        <title>The Global Catalogue of Microorganisms (GCM) 10K type strain sequencing project: providing services to taxonomists for standard genome sequencing and annotation.</title>
        <authorList>
            <consortium name="The Broad Institute Genomics Platform"/>
            <consortium name="The Broad Institute Genome Sequencing Center for Infectious Disease"/>
            <person name="Wu L."/>
            <person name="Ma J."/>
        </authorList>
    </citation>
    <scope>NUCLEOTIDE SEQUENCE [LARGE SCALE GENOMIC DNA]</scope>
    <source>
        <strain evidence="6">CCUG 49018</strain>
    </source>
</reference>
<dbReference type="RefSeq" id="WP_346094516.1">
    <property type="nucleotide sequence ID" value="NZ_BAABKS010000100.1"/>
</dbReference>
<sequence>MREIVPRVYAPHQTIVLERRKPLRAVLNAAVVGDTTVGYLRYGTEIRMIPAPLSSCYHINLPREGFTESTSGRDSIISSPGRAAVFSPGQPMTIRWSPDCAQLAVKLDRGALQTELESALGRQVSTVRFDLGMDVTNEAGRSWLAALYLVLAEIERPESGIHQPLAGAHFAGLLMTTLLFAHAHNHSEALRRPVGAARPRAVHKVMELVDARPEEPYSAGDLAAHAGVSLRALQAGFRRELGMSPMTYLQDVRLARAHAALVEAEPGEVTTTEVAYRWGFTHLGRFAAGYRKKYGVAPSQTLHRSP</sequence>
<proteinExistence type="predicted"/>
<evidence type="ECO:0000313" key="6">
    <source>
        <dbReference type="Proteomes" id="UP001597182"/>
    </source>
</evidence>
<dbReference type="InterPro" id="IPR009057">
    <property type="entry name" value="Homeodomain-like_sf"/>
</dbReference>
<dbReference type="SMART" id="SM00342">
    <property type="entry name" value="HTH_ARAC"/>
    <property type="match status" value="1"/>
</dbReference>
<accession>A0ABW3VM16</accession>
<dbReference type="Pfam" id="PF14525">
    <property type="entry name" value="AraC_binding_2"/>
    <property type="match status" value="1"/>
</dbReference>
<dbReference type="EMBL" id="JBHTMB010000208">
    <property type="protein sequence ID" value="MFD1236197.1"/>
    <property type="molecule type" value="Genomic_DNA"/>
</dbReference>
<evidence type="ECO:0000313" key="5">
    <source>
        <dbReference type="EMBL" id="MFD1236197.1"/>
    </source>
</evidence>
<dbReference type="PROSITE" id="PS01124">
    <property type="entry name" value="HTH_ARAC_FAMILY_2"/>
    <property type="match status" value="1"/>
</dbReference>
<gene>
    <name evidence="5" type="ORF">ACFQ34_23140</name>
</gene>
<protein>
    <submittedName>
        <fullName evidence="5">AraC family transcriptional regulator</fullName>
    </submittedName>
</protein>
<dbReference type="InterPro" id="IPR018060">
    <property type="entry name" value="HTH_AraC"/>
</dbReference>
<evidence type="ECO:0000256" key="1">
    <source>
        <dbReference type="ARBA" id="ARBA00023015"/>
    </source>
</evidence>
<evidence type="ECO:0000256" key="2">
    <source>
        <dbReference type="ARBA" id="ARBA00023125"/>
    </source>
</evidence>
<dbReference type="PANTHER" id="PTHR46796">
    <property type="entry name" value="HTH-TYPE TRANSCRIPTIONAL ACTIVATOR RHAS-RELATED"/>
    <property type="match status" value="1"/>
</dbReference>
<dbReference type="Proteomes" id="UP001597182">
    <property type="component" value="Unassembled WGS sequence"/>
</dbReference>
<dbReference type="SUPFAM" id="SSF46689">
    <property type="entry name" value="Homeodomain-like"/>
    <property type="match status" value="2"/>
</dbReference>
<evidence type="ECO:0000259" key="4">
    <source>
        <dbReference type="PROSITE" id="PS01124"/>
    </source>
</evidence>
<evidence type="ECO:0000256" key="3">
    <source>
        <dbReference type="ARBA" id="ARBA00023163"/>
    </source>
</evidence>
<keyword evidence="3" id="KW-0804">Transcription</keyword>
<keyword evidence="1" id="KW-0805">Transcription regulation</keyword>
<feature type="domain" description="HTH araC/xylS-type" evidence="4">
    <location>
        <begin position="203"/>
        <end position="304"/>
    </location>
</feature>
<dbReference type="Pfam" id="PF12833">
    <property type="entry name" value="HTH_18"/>
    <property type="match status" value="1"/>
</dbReference>
<keyword evidence="2" id="KW-0238">DNA-binding</keyword>
<name>A0ABW3VM16_9PSEU</name>
<dbReference type="InterPro" id="IPR035418">
    <property type="entry name" value="AraC-bd_2"/>
</dbReference>
<comment type="caution">
    <text evidence="5">The sequence shown here is derived from an EMBL/GenBank/DDBJ whole genome shotgun (WGS) entry which is preliminary data.</text>
</comment>
<keyword evidence="6" id="KW-1185">Reference proteome</keyword>
<dbReference type="InterPro" id="IPR050204">
    <property type="entry name" value="AraC_XylS_family_regulators"/>
</dbReference>
<organism evidence="5 6">
    <name type="scientific">Pseudonocardia benzenivorans</name>
    <dbReference type="NCBI Taxonomy" id="228005"/>
    <lineage>
        <taxon>Bacteria</taxon>
        <taxon>Bacillati</taxon>
        <taxon>Actinomycetota</taxon>
        <taxon>Actinomycetes</taxon>
        <taxon>Pseudonocardiales</taxon>
        <taxon>Pseudonocardiaceae</taxon>
        <taxon>Pseudonocardia</taxon>
    </lineage>
</organism>